<dbReference type="Gene3D" id="3.40.640.10">
    <property type="entry name" value="Type I PLP-dependent aspartate aminotransferase-like (Major domain)"/>
    <property type="match status" value="1"/>
</dbReference>
<comment type="caution">
    <text evidence="11">The sequence shown here is derived from an EMBL/GenBank/DDBJ whole genome shotgun (WGS) entry which is preliminary data.</text>
</comment>
<feature type="region of interest" description="Disordered" evidence="9">
    <location>
        <begin position="1"/>
        <end position="29"/>
    </location>
</feature>
<dbReference type="InterPro" id="IPR015421">
    <property type="entry name" value="PyrdxlP-dep_Trfase_major"/>
</dbReference>
<keyword evidence="4" id="KW-0479">Metal-binding</keyword>
<dbReference type="SUPFAM" id="SSF53383">
    <property type="entry name" value="PLP-dependent transferases"/>
    <property type="match status" value="1"/>
</dbReference>
<evidence type="ECO:0000256" key="8">
    <source>
        <dbReference type="ARBA" id="ARBA00050776"/>
    </source>
</evidence>
<dbReference type="InterPro" id="IPR015424">
    <property type="entry name" value="PyrdxlP-dep_Trfase"/>
</dbReference>
<evidence type="ECO:0000313" key="11">
    <source>
        <dbReference type="EMBL" id="NIH56463.1"/>
    </source>
</evidence>
<evidence type="ECO:0000256" key="3">
    <source>
        <dbReference type="ARBA" id="ARBA00022679"/>
    </source>
</evidence>
<keyword evidence="6" id="KW-0408">Iron</keyword>
<comment type="catalytic activity">
    <reaction evidence="8">
        <text>(sulfur carrier)-H + L-cysteine = (sulfur carrier)-SH + L-alanine</text>
        <dbReference type="Rhea" id="RHEA:43892"/>
        <dbReference type="Rhea" id="RHEA-COMP:14737"/>
        <dbReference type="Rhea" id="RHEA-COMP:14739"/>
        <dbReference type="ChEBI" id="CHEBI:29917"/>
        <dbReference type="ChEBI" id="CHEBI:35235"/>
        <dbReference type="ChEBI" id="CHEBI:57972"/>
        <dbReference type="ChEBI" id="CHEBI:64428"/>
        <dbReference type="EC" id="2.8.1.7"/>
    </reaction>
</comment>
<comment type="cofactor">
    <cofactor evidence="1">
        <name>pyridoxal 5'-phosphate</name>
        <dbReference type="ChEBI" id="CHEBI:597326"/>
    </cofactor>
</comment>
<evidence type="ECO:0000256" key="2">
    <source>
        <dbReference type="ARBA" id="ARBA00006490"/>
    </source>
</evidence>
<feature type="domain" description="Aminotransferase class V" evidence="10">
    <location>
        <begin position="23"/>
        <end position="381"/>
    </location>
</feature>
<dbReference type="EC" id="2.8.1.7" evidence="11"/>
<evidence type="ECO:0000256" key="7">
    <source>
        <dbReference type="ARBA" id="ARBA00023014"/>
    </source>
</evidence>
<evidence type="ECO:0000256" key="4">
    <source>
        <dbReference type="ARBA" id="ARBA00022723"/>
    </source>
</evidence>
<dbReference type="Pfam" id="PF00266">
    <property type="entry name" value="Aminotran_5"/>
    <property type="match status" value="1"/>
</dbReference>
<keyword evidence="11" id="KW-0670">Pyruvate</keyword>
<name>A0ABX0SDI0_9ACTN</name>
<reference evidence="11 12" key="1">
    <citation type="submission" date="2020-02" db="EMBL/GenBank/DDBJ databases">
        <title>Sequencing the genomes of 1000 actinobacteria strains.</title>
        <authorList>
            <person name="Klenk H.-P."/>
        </authorList>
    </citation>
    <scope>NUCLEOTIDE SEQUENCE [LARGE SCALE GENOMIC DNA]</scope>
    <source>
        <strain evidence="11 12">DSM 19609</strain>
    </source>
</reference>
<gene>
    <name evidence="11" type="ORF">FB473_001108</name>
</gene>
<dbReference type="Proteomes" id="UP000749311">
    <property type="component" value="Unassembled WGS sequence"/>
</dbReference>
<dbReference type="InterPro" id="IPR015422">
    <property type="entry name" value="PyrdxlP-dep_Trfase_small"/>
</dbReference>
<accession>A0ABX0SDI0</accession>
<dbReference type="PANTHER" id="PTHR11601">
    <property type="entry name" value="CYSTEINE DESULFURYLASE FAMILY MEMBER"/>
    <property type="match status" value="1"/>
</dbReference>
<dbReference type="InterPro" id="IPR016454">
    <property type="entry name" value="Cysteine_dSase"/>
</dbReference>
<dbReference type="GO" id="GO:0031071">
    <property type="term" value="F:cysteine desulfurase activity"/>
    <property type="evidence" value="ECO:0007669"/>
    <property type="project" value="UniProtKB-EC"/>
</dbReference>
<evidence type="ECO:0000259" key="10">
    <source>
        <dbReference type="Pfam" id="PF00266"/>
    </source>
</evidence>
<dbReference type="InterPro" id="IPR000192">
    <property type="entry name" value="Aminotrans_V_dom"/>
</dbReference>
<dbReference type="EMBL" id="JAAMOZ010000001">
    <property type="protein sequence ID" value="NIH56463.1"/>
    <property type="molecule type" value="Genomic_DNA"/>
</dbReference>
<evidence type="ECO:0000256" key="1">
    <source>
        <dbReference type="ARBA" id="ARBA00001933"/>
    </source>
</evidence>
<protein>
    <submittedName>
        <fullName evidence="11">Cysteine desulfurase</fullName>
        <ecNumber evidence="11">2.8.1.7</ecNumber>
    </submittedName>
</protein>
<dbReference type="RefSeq" id="WP_341770041.1">
    <property type="nucleotide sequence ID" value="NZ_BAAAOO010000015.1"/>
</dbReference>
<keyword evidence="12" id="KW-1185">Reference proteome</keyword>
<dbReference type="Gene3D" id="3.90.1150.10">
    <property type="entry name" value="Aspartate Aminotransferase, domain 1"/>
    <property type="match status" value="1"/>
</dbReference>
<organism evidence="11 12">
    <name type="scientific">Brooklawnia cerclae</name>
    <dbReference type="NCBI Taxonomy" id="349934"/>
    <lineage>
        <taxon>Bacteria</taxon>
        <taxon>Bacillati</taxon>
        <taxon>Actinomycetota</taxon>
        <taxon>Actinomycetes</taxon>
        <taxon>Propionibacteriales</taxon>
        <taxon>Propionibacteriaceae</taxon>
        <taxon>Brooklawnia</taxon>
    </lineage>
</organism>
<evidence type="ECO:0000256" key="9">
    <source>
        <dbReference type="SAM" id="MobiDB-lite"/>
    </source>
</evidence>
<dbReference type="PIRSF" id="PIRSF005572">
    <property type="entry name" value="NifS"/>
    <property type="match status" value="1"/>
</dbReference>
<evidence type="ECO:0000256" key="5">
    <source>
        <dbReference type="ARBA" id="ARBA00022898"/>
    </source>
</evidence>
<comment type="similarity">
    <text evidence="2">Belongs to the class-V pyridoxal-phosphate-dependent aminotransferase family. NifS/IscS subfamily.</text>
</comment>
<proteinExistence type="inferred from homology"/>
<sequence>MSSAEARRRKVSANHHTAPSGCYLDHAAGSPLRPQARAAMADNADMVGNPAALHGAGRAARALLEDSREQLAALVGAQPDEVVFTSGGSEADTIAVLQGAASRGEDRPGVLVGAIEHPAVGASAGLLGARVGLIPVDAGGQTDLGELERLLTADAPAVGLVSLMWVNNELGTVQPVGRAAGLAGRAGALFHTDAVQALGQVRVRFGECGADLMSLSAHKVGGPVGIGALIVRRGVSLPAWGLGGRQEGGLRSGTQAAVLAAGFAAAAARAVDDLTDDPDRYLRLRERLVAGLGSVRGTTVNGDDPVGGAIVNVTFDATSAEDVTFLLDQQGIWASTGSACRAGVHGPSEVLLAMGRDDAAARASVRFSMGWTTTPDDIDHLLGVLPGVVERARRVPH</sequence>
<keyword evidence="5" id="KW-0663">Pyridoxal phosphate</keyword>
<dbReference type="PANTHER" id="PTHR11601:SF34">
    <property type="entry name" value="CYSTEINE DESULFURASE"/>
    <property type="match status" value="1"/>
</dbReference>
<dbReference type="Gene3D" id="1.10.260.50">
    <property type="match status" value="1"/>
</dbReference>
<keyword evidence="3 11" id="KW-0808">Transferase</keyword>
<evidence type="ECO:0000256" key="6">
    <source>
        <dbReference type="ARBA" id="ARBA00023004"/>
    </source>
</evidence>
<evidence type="ECO:0000313" key="12">
    <source>
        <dbReference type="Proteomes" id="UP000749311"/>
    </source>
</evidence>
<keyword evidence="7" id="KW-0411">Iron-sulfur</keyword>